<dbReference type="OrthoDB" id="6077599at2759"/>
<dbReference type="PROSITE" id="PS51154">
    <property type="entry name" value="MACRO"/>
    <property type="match status" value="1"/>
</dbReference>
<feature type="domain" description="Macro" evidence="1">
    <location>
        <begin position="37"/>
        <end position="216"/>
    </location>
</feature>
<dbReference type="Gene3D" id="3.40.220.10">
    <property type="entry name" value="Leucine Aminopeptidase, subunit E, domain 1"/>
    <property type="match status" value="1"/>
</dbReference>
<dbReference type="SMART" id="SM00506">
    <property type="entry name" value="A1pp"/>
    <property type="match status" value="1"/>
</dbReference>
<reference evidence="2 3" key="1">
    <citation type="submission" date="2016-07" db="EMBL/GenBank/DDBJ databases">
        <title>Comparative genomics of the entomopathogenic fungus Beauveria bassiana.</title>
        <authorList>
            <person name="Valero Jimenez C.A."/>
            <person name="Zwaan B.J."/>
            <person name="Van Kan J.A."/>
            <person name="Takken W."/>
            <person name="Debets A.J."/>
            <person name="Schoustra S.E."/>
            <person name="Koenraadt C.J."/>
        </authorList>
    </citation>
    <scope>NUCLEOTIDE SEQUENCE [LARGE SCALE GENOMIC DNA]</scope>
    <source>
        <strain evidence="2 3">ARSEF 8028</strain>
    </source>
</reference>
<dbReference type="Proteomes" id="UP000237441">
    <property type="component" value="Unassembled WGS sequence"/>
</dbReference>
<name>A0A2S7YJ93_BEABA</name>
<comment type="caution">
    <text evidence="2">The sequence shown here is derived from an EMBL/GenBank/DDBJ whole genome shotgun (WGS) entry which is preliminary data.</text>
</comment>
<evidence type="ECO:0000313" key="3">
    <source>
        <dbReference type="Proteomes" id="UP000237441"/>
    </source>
</evidence>
<organism evidence="2 3">
    <name type="scientific">Beauveria bassiana</name>
    <name type="common">White muscardine disease fungus</name>
    <name type="synonym">Tritirachium shiotae</name>
    <dbReference type="NCBI Taxonomy" id="176275"/>
    <lineage>
        <taxon>Eukaryota</taxon>
        <taxon>Fungi</taxon>
        <taxon>Dikarya</taxon>
        <taxon>Ascomycota</taxon>
        <taxon>Pezizomycotina</taxon>
        <taxon>Sordariomycetes</taxon>
        <taxon>Hypocreomycetidae</taxon>
        <taxon>Hypocreales</taxon>
        <taxon>Cordycipitaceae</taxon>
        <taxon>Beauveria</taxon>
    </lineage>
</organism>
<sequence length="223" mass="23316">MIPTRALRMAASVVSLEQIPSLASLYRDSKLAGGSKTPDASPSASANQRAALIRGDITKLQVDAIVNAANKSLLGGGGVDGAIHAAAGPGLLDECRTLGGCPTGESRITKGYRLPAAHVIHTVGPVYSGKSVSEPLLRSCYRSSLELAAQKGLRSVAFSGISTGVYGYPSVDAAVVACRTIREYLDEHDGPLEKVVFVTFLQKDVDAYNATIPRFFPPAVSTD</sequence>
<evidence type="ECO:0000313" key="2">
    <source>
        <dbReference type="EMBL" id="PQK16241.1"/>
    </source>
</evidence>
<proteinExistence type="predicted"/>
<dbReference type="NCBIfam" id="NF001664">
    <property type="entry name" value="PRK00431.1-6"/>
    <property type="match status" value="1"/>
</dbReference>
<dbReference type="PANTHER" id="PTHR11106:SF27">
    <property type="entry name" value="MACRO DOMAIN-CONTAINING PROTEIN"/>
    <property type="match status" value="1"/>
</dbReference>
<dbReference type="AlphaFoldDB" id="A0A2S7YJ93"/>
<dbReference type="PANTHER" id="PTHR11106">
    <property type="entry name" value="GANGLIOSIDE INDUCED DIFFERENTIATION ASSOCIATED PROTEIN 2-RELATED"/>
    <property type="match status" value="1"/>
</dbReference>
<dbReference type="SUPFAM" id="SSF52949">
    <property type="entry name" value="Macro domain-like"/>
    <property type="match status" value="1"/>
</dbReference>
<dbReference type="InterPro" id="IPR002589">
    <property type="entry name" value="Macro_dom"/>
</dbReference>
<dbReference type="InterPro" id="IPR043472">
    <property type="entry name" value="Macro_dom-like"/>
</dbReference>
<gene>
    <name evidence="2" type="ORF">BB8028_0006g05620</name>
</gene>
<protein>
    <recommendedName>
        <fullName evidence="1">Macro domain-containing protein</fullName>
    </recommendedName>
</protein>
<dbReference type="EMBL" id="JRHA01000006">
    <property type="protein sequence ID" value="PQK16241.1"/>
    <property type="molecule type" value="Genomic_DNA"/>
</dbReference>
<evidence type="ECO:0000259" key="1">
    <source>
        <dbReference type="PROSITE" id="PS51154"/>
    </source>
</evidence>
<dbReference type="CDD" id="cd02908">
    <property type="entry name" value="Macro_OAADPr_deacetylase"/>
    <property type="match status" value="1"/>
</dbReference>
<accession>A0A2S7YJ93</accession>
<dbReference type="Pfam" id="PF01661">
    <property type="entry name" value="Macro"/>
    <property type="match status" value="1"/>
</dbReference>